<evidence type="ECO:0000256" key="7">
    <source>
        <dbReference type="ARBA" id="ARBA00034000"/>
    </source>
</evidence>
<reference evidence="14" key="1">
    <citation type="journal article" date="2019" name="Int. J. Syst. Evol. Microbiol.">
        <title>The Global Catalogue of Microorganisms (GCM) 10K type strain sequencing project: providing services to taxonomists for standard genome sequencing and annotation.</title>
        <authorList>
            <consortium name="The Broad Institute Genomics Platform"/>
            <consortium name="The Broad Institute Genome Sequencing Center for Infectious Disease"/>
            <person name="Wu L."/>
            <person name="Ma J."/>
        </authorList>
    </citation>
    <scope>NUCLEOTIDE SEQUENCE [LARGE SCALE GENOMIC DNA]</scope>
    <source>
        <strain evidence="14">CGMCC 4.7304</strain>
    </source>
</reference>
<dbReference type="Pfam" id="PF00912">
    <property type="entry name" value="Transgly"/>
    <property type="match status" value="1"/>
</dbReference>
<feature type="compositionally biased region" description="Basic residues" evidence="9">
    <location>
        <begin position="8"/>
        <end position="22"/>
    </location>
</feature>
<accession>A0ABW0YQS6</accession>
<dbReference type="GO" id="GO:0016757">
    <property type="term" value="F:glycosyltransferase activity"/>
    <property type="evidence" value="ECO:0007669"/>
    <property type="project" value="UniProtKB-KW"/>
</dbReference>
<keyword evidence="2" id="KW-0645">Protease</keyword>
<feature type="region of interest" description="Disordered" evidence="9">
    <location>
        <begin position="1"/>
        <end position="22"/>
    </location>
</feature>
<comment type="catalytic activity">
    <reaction evidence="7">
        <text>Preferential cleavage: (Ac)2-L-Lys-D-Ala-|-D-Ala. Also transpeptidation of peptidyl-alanyl moieties that are N-acyl substituents of D-alanine.</text>
        <dbReference type="EC" id="3.4.16.4"/>
    </reaction>
</comment>
<evidence type="ECO:0000256" key="5">
    <source>
        <dbReference type="ARBA" id="ARBA00022801"/>
    </source>
</evidence>
<name>A0ABW0YQS6_9ACTN</name>
<keyword evidence="10" id="KW-1133">Transmembrane helix</keyword>
<gene>
    <name evidence="13" type="ORF">ACFP1Z_01750</name>
</gene>
<feature type="compositionally biased region" description="Pro residues" evidence="9">
    <location>
        <begin position="723"/>
        <end position="732"/>
    </location>
</feature>
<protein>
    <submittedName>
        <fullName evidence="13">Transglycosylase domain-containing protein</fullName>
        <ecNumber evidence="13">2.4.-.-</ecNumber>
    </submittedName>
</protein>
<keyword evidence="1" id="KW-0121">Carboxypeptidase</keyword>
<evidence type="ECO:0000256" key="8">
    <source>
        <dbReference type="ARBA" id="ARBA00049902"/>
    </source>
</evidence>
<feature type="region of interest" description="Disordered" evidence="9">
    <location>
        <begin position="660"/>
        <end position="758"/>
    </location>
</feature>
<organism evidence="13 14">
    <name type="scientific">Streptomyces gamaensis</name>
    <dbReference type="NCBI Taxonomy" id="1763542"/>
    <lineage>
        <taxon>Bacteria</taxon>
        <taxon>Bacillati</taxon>
        <taxon>Actinomycetota</taxon>
        <taxon>Actinomycetes</taxon>
        <taxon>Kitasatosporales</taxon>
        <taxon>Streptomycetaceae</taxon>
        <taxon>Streptomyces</taxon>
    </lineage>
</organism>
<dbReference type="InterPro" id="IPR012338">
    <property type="entry name" value="Beta-lactam/transpept-like"/>
</dbReference>
<dbReference type="EC" id="2.4.-.-" evidence="13"/>
<dbReference type="PANTHER" id="PTHR32282">
    <property type="entry name" value="BINDING PROTEIN TRANSPEPTIDASE, PUTATIVE-RELATED"/>
    <property type="match status" value="1"/>
</dbReference>
<evidence type="ECO:0000313" key="13">
    <source>
        <dbReference type="EMBL" id="MFC5718904.1"/>
    </source>
</evidence>
<feature type="compositionally biased region" description="Low complexity" evidence="9">
    <location>
        <begin position="682"/>
        <end position="696"/>
    </location>
</feature>
<feature type="transmembrane region" description="Helical" evidence="10">
    <location>
        <begin position="35"/>
        <end position="57"/>
    </location>
</feature>
<dbReference type="EMBL" id="JBHSPB010000001">
    <property type="protein sequence ID" value="MFC5718904.1"/>
    <property type="molecule type" value="Genomic_DNA"/>
</dbReference>
<keyword evidence="4 13" id="KW-0808">Transferase</keyword>
<keyword evidence="6" id="KW-0511">Multifunctional enzyme</keyword>
<comment type="caution">
    <text evidence="13">The sequence shown here is derived from an EMBL/GenBank/DDBJ whole genome shotgun (WGS) entry which is preliminary data.</text>
</comment>
<keyword evidence="10" id="KW-0812">Transmembrane</keyword>
<keyword evidence="5" id="KW-0378">Hydrolase</keyword>
<sequence>MGRAEARRARKSPRRARGNKPRKTGIRRFFTWKKLLAYFVTVIALGAGAFVALYLSVDIPNGNSAAKLQSNVYKLDNGQVIARTGDVNRESVPLSKIPEDVRKAVLAAENKDFYSDPGIDFKGTARGILNTVMGRGKQGGSTITQQYVKNYYLSQEQTVTRKVKELIISLKVQQEKDKDEILEGYLNTSYFGRGAYGLQAAARAYYQKDVGDLTLEEGAYLAALLQAPTQYDWAIASDVGKQNAQNRWNYVLDKMVEAKWLDPEKRKAMKFEVPKDPVPPAGLKGQNGYLVEAAKEEVERALKAQGRKESDLAAGGWTITLSIDPKKQQALEKAVQDELTSKLDPKVRKVDAEAQLGAVSVDPKTGQVVALYGGQDYLKHFKSNATREDYQPASTFKPVILASALENKSKTQDGQPITASTIYDGTSERPVKGSPVPYAPPNEDDRSYGNVTVQESMNKSINSAFSQMAVDVGMDKVKKTGVDLGMNGDAGFNTQPAMSLGSMSASPLHMAGVYATLANHGKLVTPSIVKSATQGGVELDRKKPVGDQVVKRTTADDVTAVLKGVVNDGTAKAAIDASQYPVAGKTGTSDDNKSAWFAGYTPDLVTAVGMFGEGPGGKQVPLTGTGGVEGGRVNGGGYPAHVWSEYTSKVAATDTKFDLETDDSGAAAPPPPPPTSAPPSRQPTRSPEPTRSASTPPASPTPNPSRSQHSPTPPTQTPSHSQTPPPPPPPSPSSSSQGDSGGDSSRANRGNDRFPNSN</sequence>
<evidence type="ECO:0000256" key="10">
    <source>
        <dbReference type="SAM" id="Phobius"/>
    </source>
</evidence>
<dbReference type="Proteomes" id="UP001596083">
    <property type="component" value="Unassembled WGS sequence"/>
</dbReference>
<dbReference type="InterPro" id="IPR001264">
    <property type="entry name" value="Glyco_trans_51"/>
</dbReference>
<feature type="domain" description="Penicillin-binding protein transpeptidase" evidence="11">
    <location>
        <begin position="357"/>
        <end position="603"/>
    </location>
</feature>
<feature type="compositionally biased region" description="Pro residues" evidence="9">
    <location>
        <begin position="668"/>
        <end position="681"/>
    </location>
</feature>
<dbReference type="InterPro" id="IPR001460">
    <property type="entry name" value="PCN-bd_Tpept"/>
</dbReference>
<dbReference type="InterPro" id="IPR050396">
    <property type="entry name" value="Glycosyltr_51/Transpeptidase"/>
</dbReference>
<dbReference type="Gene3D" id="3.40.710.10">
    <property type="entry name" value="DD-peptidase/beta-lactamase superfamily"/>
    <property type="match status" value="1"/>
</dbReference>
<feature type="compositionally biased region" description="Polar residues" evidence="9">
    <location>
        <begin position="412"/>
        <end position="424"/>
    </location>
</feature>
<dbReference type="InterPro" id="IPR036950">
    <property type="entry name" value="PBP_transglycosylase"/>
</dbReference>
<dbReference type="PANTHER" id="PTHR32282:SF34">
    <property type="entry name" value="PENICILLIN-BINDING PROTEIN 1A"/>
    <property type="match status" value="1"/>
</dbReference>
<keyword evidence="3 13" id="KW-0328">Glycosyltransferase</keyword>
<evidence type="ECO:0000313" key="14">
    <source>
        <dbReference type="Proteomes" id="UP001596083"/>
    </source>
</evidence>
<proteinExistence type="predicted"/>
<evidence type="ECO:0000256" key="3">
    <source>
        <dbReference type="ARBA" id="ARBA00022676"/>
    </source>
</evidence>
<evidence type="ECO:0000256" key="9">
    <source>
        <dbReference type="SAM" id="MobiDB-lite"/>
    </source>
</evidence>
<keyword evidence="14" id="KW-1185">Reference proteome</keyword>
<keyword evidence="10" id="KW-0472">Membrane</keyword>
<dbReference type="Gene3D" id="1.10.3810.10">
    <property type="entry name" value="Biosynthetic peptidoglycan transglycosylase-like"/>
    <property type="match status" value="1"/>
</dbReference>
<evidence type="ECO:0000256" key="6">
    <source>
        <dbReference type="ARBA" id="ARBA00023268"/>
    </source>
</evidence>
<dbReference type="Pfam" id="PF00905">
    <property type="entry name" value="Transpeptidase"/>
    <property type="match status" value="1"/>
</dbReference>
<feature type="domain" description="Glycosyl transferase family 51" evidence="12">
    <location>
        <begin position="78"/>
        <end position="255"/>
    </location>
</feature>
<evidence type="ECO:0000259" key="12">
    <source>
        <dbReference type="Pfam" id="PF00912"/>
    </source>
</evidence>
<dbReference type="RefSeq" id="WP_390313895.1">
    <property type="nucleotide sequence ID" value="NZ_JBHSPB010000001.1"/>
</dbReference>
<dbReference type="SUPFAM" id="SSF56601">
    <property type="entry name" value="beta-lactamase/transpeptidase-like"/>
    <property type="match status" value="1"/>
</dbReference>
<feature type="region of interest" description="Disordered" evidence="9">
    <location>
        <begin position="407"/>
        <end position="448"/>
    </location>
</feature>
<dbReference type="InterPro" id="IPR023346">
    <property type="entry name" value="Lysozyme-like_dom_sf"/>
</dbReference>
<feature type="compositionally biased region" description="Low complexity" evidence="9">
    <location>
        <begin position="733"/>
        <end position="745"/>
    </location>
</feature>
<evidence type="ECO:0000256" key="4">
    <source>
        <dbReference type="ARBA" id="ARBA00022679"/>
    </source>
</evidence>
<evidence type="ECO:0000259" key="11">
    <source>
        <dbReference type="Pfam" id="PF00905"/>
    </source>
</evidence>
<comment type="catalytic activity">
    <reaction evidence="8">
        <text>[GlcNAc-(1-&gt;4)-Mur2Ac(oyl-L-Ala-gamma-D-Glu-L-Lys-D-Ala-D-Ala)](n)-di-trans,octa-cis-undecaprenyl diphosphate + beta-D-GlcNAc-(1-&gt;4)-Mur2Ac(oyl-L-Ala-gamma-D-Glu-L-Lys-D-Ala-D-Ala)-di-trans,octa-cis-undecaprenyl diphosphate = [GlcNAc-(1-&gt;4)-Mur2Ac(oyl-L-Ala-gamma-D-Glu-L-Lys-D-Ala-D-Ala)](n+1)-di-trans,octa-cis-undecaprenyl diphosphate + di-trans,octa-cis-undecaprenyl diphosphate + H(+)</text>
        <dbReference type="Rhea" id="RHEA:23708"/>
        <dbReference type="Rhea" id="RHEA-COMP:9602"/>
        <dbReference type="Rhea" id="RHEA-COMP:9603"/>
        <dbReference type="ChEBI" id="CHEBI:15378"/>
        <dbReference type="ChEBI" id="CHEBI:58405"/>
        <dbReference type="ChEBI" id="CHEBI:60033"/>
        <dbReference type="ChEBI" id="CHEBI:78435"/>
        <dbReference type="EC" id="2.4.99.28"/>
    </reaction>
</comment>
<evidence type="ECO:0000256" key="2">
    <source>
        <dbReference type="ARBA" id="ARBA00022670"/>
    </source>
</evidence>
<evidence type="ECO:0000256" key="1">
    <source>
        <dbReference type="ARBA" id="ARBA00022645"/>
    </source>
</evidence>
<dbReference type="SUPFAM" id="SSF53955">
    <property type="entry name" value="Lysozyme-like"/>
    <property type="match status" value="1"/>
</dbReference>